<organism evidence="3">
    <name type="scientific">Helicotheca tamesis</name>
    <dbReference type="NCBI Taxonomy" id="374047"/>
    <lineage>
        <taxon>Eukaryota</taxon>
        <taxon>Sar</taxon>
        <taxon>Stramenopiles</taxon>
        <taxon>Ochrophyta</taxon>
        <taxon>Bacillariophyta</taxon>
        <taxon>Mediophyceae</taxon>
        <taxon>Lithodesmiophycidae</taxon>
        <taxon>Lithodesmiales</taxon>
        <taxon>Lithodesmiaceae</taxon>
        <taxon>Helicotheca</taxon>
    </lineage>
</organism>
<feature type="compositionally biased region" description="Basic and acidic residues" evidence="1">
    <location>
        <begin position="130"/>
        <end position="146"/>
    </location>
</feature>
<gene>
    <name evidence="3" type="ORF">HTAM1171_LOCUS8849</name>
</gene>
<feature type="region of interest" description="Disordered" evidence="1">
    <location>
        <begin position="116"/>
        <end position="215"/>
    </location>
</feature>
<feature type="compositionally biased region" description="Basic and acidic residues" evidence="1">
    <location>
        <begin position="159"/>
        <end position="174"/>
    </location>
</feature>
<sequence>MTFKRTPGTAADGSYLYVTIPEDEPLSMPVPTTEQLLQRRRASRLRERHQQFVQERSVRRASYLAGTVVIITLILVGVLHPWHKQDSHQHHRFMRIREFRHNIGGHFRQNHVHDMNSDRQMDKSSPSAPESHEYAASEDDKAELLNKDQQTTQDAASKAGEENDTGRYLDKAMEEFSSGLDGEVRLGDGNSDGTAFLIKEKDLTDKGQEDASSTP</sequence>
<keyword evidence="2" id="KW-0812">Transmembrane</keyword>
<feature type="compositionally biased region" description="Basic and acidic residues" evidence="1">
    <location>
        <begin position="198"/>
        <end position="209"/>
    </location>
</feature>
<evidence type="ECO:0000256" key="2">
    <source>
        <dbReference type="SAM" id="Phobius"/>
    </source>
</evidence>
<dbReference type="AlphaFoldDB" id="A0A7S2MWA7"/>
<feature type="transmembrane region" description="Helical" evidence="2">
    <location>
        <begin position="61"/>
        <end position="82"/>
    </location>
</feature>
<evidence type="ECO:0000256" key="1">
    <source>
        <dbReference type="SAM" id="MobiDB-lite"/>
    </source>
</evidence>
<protein>
    <submittedName>
        <fullName evidence="3">Uncharacterized protein</fullName>
    </submittedName>
</protein>
<reference evidence="3" key="1">
    <citation type="submission" date="2021-01" db="EMBL/GenBank/DDBJ databases">
        <authorList>
            <person name="Corre E."/>
            <person name="Pelletier E."/>
            <person name="Niang G."/>
            <person name="Scheremetjew M."/>
            <person name="Finn R."/>
            <person name="Kale V."/>
            <person name="Holt S."/>
            <person name="Cochrane G."/>
            <person name="Meng A."/>
            <person name="Brown T."/>
            <person name="Cohen L."/>
        </authorList>
    </citation>
    <scope>NUCLEOTIDE SEQUENCE</scope>
    <source>
        <strain evidence="3">CCMP826</strain>
    </source>
</reference>
<name>A0A7S2MWA7_9STRA</name>
<evidence type="ECO:0000313" key="3">
    <source>
        <dbReference type="EMBL" id="CAD9505807.1"/>
    </source>
</evidence>
<keyword evidence="2" id="KW-0472">Membrane</keyword>
<proteinExistence type="predicted"/>
<keyword evidence="2" id="KW-1133">Transmembrane helix</keyword>
<accession>A0A7S2MWA7</accession>
<dbReference type="EMBL" id="HBGV01014426">
    <property type="protein sequence ID" value="CAD9505807.1"/>
    <property type="molecule type" value="Transcribed_RNA"/>
</dbReference>